<keyword evidence="2" id="KW-0408">Iron</keyword>
<comment type="caution">
    <text evidence="5">The sequence shown here is derived from an EMBL/GenBank/DDBJ whole genome shotgun (WGS) entry which is preliminary data.</text>
</comment>
<keyword evidence="6" id="KW-1185">Reference proteome</keyword>
<dbReference type="OrthoDB" id="9779457at2"/>
<dbReference type="PROSITE" id="PS00198">
    <property type="entry name" value="4FE4S_FER_1"/>
    <property type="match status" value="1"/>
</dbReference>
<reference evidence="5 6" key="1">
    <citation type="submission" date="2012-05" db="EMBL/GenBank/DDBJ databases">
        <title>The Genome Sequence of Sutterella wadsworthensis 2_1_59BFAA.</title>
        <authorList>
            <consortium name="The Broad Institute Genome Sequencing Platform"/>
            <person name="Earl A."/>
            <person name="Ward D."/>
            <person name="Feldgarden M."/>
            <person name="Gevers D."/>
            <person name="Daigneault M."/>
            <person name="Strauss J."/>
            <person name="Allen-Vercoe E."/>
            <person name="Walker B."/>
            <person name="Young S.K."/>
            <person name="Zeng Q."/>
            <person name="Gargeya S."/>
            <person name="Fitzgerald M."/>
            <person name="Haas B."/>
            <person name="Abouelleil A."/>
            <person name="Alvarado L."/>
            <person name="Arachchi H.M."/>
            <person name="Berlin A.M."/>
            <person name="Chapman S.B."/>
            <person name="Goldberg J."/>
            <person name="Griggs A."/>
            <person name="Gujja S."/>
            <person name="Hansen M."/>
            <person name="Howarth C."/>
            <person name="Imamovic A."/>
            <person name="Larimer J."/>
            <person name="McCowen C."/>
            <person name="Montmayeur A."/>
            <person name="Murphy C."/>
            <person name="Neiman D."/>
            <person name="Pearson M."/>
            <person name="Priest M."/>
            <person name="Roberts A."/>
            <person name="Saif S."/>
            <person name="Shea T."/>
            <person name="Sisk P."/>
            <person name="Sykes S."/>
            <person name="Wortman J."/>
            <person name="Nusbaum C."/>
            <person name="Birren B."/>
        </authorList>
    </citation>
    <scope>NUCLEOTIDE SEQUENCE [LARGE SCALE GENOMIC DNA]</scope>
    <source>
        <strain evidence="5 6">2_1_59BFAA</strain>
    </source>
</reference>
<evidence type="ECO:0000313" key="5">
    <source>
        <dbReference type="EMBL" id="EKB32000.1"/>
    </source>
</evidence>
<protein>
    <recommendedName>
        <fullName evidence="4">4Fe-4S ferredoxin-type domain-containing protein</fullName>
    </recommendedName>
</protein>
<dbReference type="PATRIC" id="fig|742823.3.peg.390"/>
<keyword evidence="3" id="KW-0411">Iron-sulfur</keyword>
<dbReference type="GO" id="GO:0051536">
    <property type="term" value="F:iron-sulfur cluster binding"/>
    <property type="evidence" value="ECO:0007669"/>
    <property type="project" value="UniProtKB-KW"/>
</dbReference>
<dbReference type="PANTHER" id="PTHR43534">
    <property type="entry name" value="MIND SUPERFAMILY P-LOOP ATPASE CONTAINING AN INSERTED FERREDOXIN DOMAIN"/>
    <property type="match status" value="1"/>
</dbReference>
<dbReference type="Gene3D" id="3.30.70.20">
    <property type="match status" value="1"/>
</dbReference>
<accession>K1JK27</accession>
<gene>
    <name evidence="5" type="ORF">HMPREF9465_00394</name>
</gene>
<keyword evidence="1" id="KW-0479">Metal-binding</keyword>
<dbReference type="Gene3D" id="3.40.50.300">
    <property type="entry name" value="P-loop containing nucleotide triphosphate hydrolases"/>
    <property type="match status" value="1"/>
</dbReference>
<dbReference type="SUPFAM" id="SSF52540">
    <property type="entry name" value="P-loop containing nucleoside triphosphate hydrolases"/>
    <property type="match status" value="1"/>
</dbReference>
<dbReference type="GO" id="GO:0046872">
    <property type="term" value="F:metal ion binding"/>
    <property type="evidence" value="ECO:0007669"/>
    <property type="project" value="UniProtKB-KW"/>
</dbReference>
<dbReference type="InterPro" id="IPR027417">
    <property type="entry name" value="P-loop_NTPase"/>
</dbReference>
<evidence type="ECO:0000256" key="2">
    <source>
        <dbReference type="ARBA" id="ARBA00023004"/>
    </source>
</evidence>
<dbReference type="InterPro" id="IPR002586">
    <property type="entry name" value="CobQ/CobB/MinD/ParA_Nub-bd_dom"/>
</dbReference>
<proteinExistence type="predicted"/>
<organism evidence="5 6">
    <name type="scientific">Sutterella wadsworthensis 2_1_59BFAA</name>
    <dbReference type="NCBI Taxonomy" id="742823"/>
    <lineage>
        <taxon>Bacteria</taxon>
        <taxon>Pseudomonadati</taxon>
        <taxon>Pseudomonadota</taxon>
        <taxon>Betaproteobacteria</taxon>
        <taxon>Burkholderiales</taxon>
        <taxon>Sutterellaceae</taxon>
        <taxon>Sutterella</taxon>
    </lineage>
</organism>
<dbReference type="AlphaFoldDB" id="K1JK27"/>
<dbReference type="PROSITE" id="PS51379">
    <property type="entry name" value="4FE4S_FER_2"/>
    <property type="match status" value="2"/>
</dbReference>
<dbReference type="Proteomes" id="UP000005835">
    <property type="component" value="Unassembled WGS sequence"/>
</dbReference>
<dbReference type="PANTHER" id="PTHR43534:SF1">
    <property type="entry name" value="4FE-4S CLUSTER CONTAINING PARA FAMILY ATPASE PROTEIN"/>
    <property type="match status" value="1"/>
</dbReference>
<name>K1JK27_9BURK</name>
<evidence type="ECO:0000259" key="4">
    <source>
        <dbReference type="PROSITE" id="PS51379"/>
    </source>
</evidence>
<dbReference type="EMBL" id="ADMG01000013">
    <property type="protein sequence ID" value="EKB32000.1"/>
    <property type="molecule type" value="Genomic_DNA"/>
</dbReference>
<dbReference type="SUPFAM" id="SSF54862">
    <property type="entry name" value="4Fe-4S ferredoxins"/>
    <property type="match status" value="1"/>
</dbReference>
<dbReference type="eggNOG" id="COG1149">
    <property type="taxonomic scope" value="Bacteria"/>
</dbReference>
<evidence type="ECO:0000256" key="1">
    <source>
        <dbReference type="ARBA" id="ARBA00022723"/>
    </source>
</evidence>
<sequence length="307" mass="32583">MHEIVVLSGKGGAGKTSVTAALARAMSAREKIVVCDYDVDAPDLHILLRPETEMSADFVSGHLAVFNSDNCIDCAQCLAFCRFDAIKQAAPCEYPVIEQLCEGCAVCVKLCPELAFDFVPRHCGEYYRSRTRFGTMIHAELTPGAENSGRLILLLKQEAAKAAQADGAEIILSDGTPGIGCPVISSLSGAGLVCAVIEAGASGIADFKRLAELARRFRLPIAVIVNKADLSAEATEAAMQAARDAGAEVLGTLPFTPVFTEAMSRGEAVGETPSELDGHFQNFADRLLALVRGGRRSRIIPIKEKAS</sequence>
<dbReference type="RefSeq" id="WP_005433616.1">
    <property type="nucleotide sequence ID" value="NZ_JH815513.1"/>
</dbReference>
<feature type="domain" description="4Fe-4S ferredoxin-type" evidence="4">
    <location>
        <begin position="62"/>
        <end position="91"/>
    </location>
</feature>
<dbReference type="InterPro" id="IPR017900">
    <property type="entry name" value="4Fe4S_Fe_S_CS"/>
</dbReference>
<dbReference type="STRING" id="742823.HMPREF9465_00394"/>
<dbReference type="Pfam" id="PF01656">
    <property type="entry name" value="CbiA"/>
    <property type="match status" value="1"/>
</dbReference>
<evidence type="ECO:0000313" key="6">
    <source>
        <dbReference type="Proteomes" id="UP000005835"/>
    </source>
</evidence>
<dbReference type="HOGENOM" id="CLU_067767_1_0_4"/>
<feature type="domain" description="4Fe-4S ferredoxin-type" evidence="4">
    <location>
        <begin position="93"/>
        <end position="121"/>
    </location>
</feature>
<dbReference type="InterPro" id="IPR017896">
    <property type="entry name" value="4Fe4S_Fe-S-bd"/>
</dbReference>
<evidence type="ECO:0000256" key="3">
    <source>
        <dbReference type="ARBA" id="ARBA00023014"/>
    </source>
</evidence>